<evidence type="ECO:0000256" key="5">
    <source>
        <dbReference type="ARBA" id="ARBA00023136"/>
    </source>
</evidence>
<feature type="transmembrane region" description="Helical" evidence="6">
    <location>
        <begin position="97"/>
        <end position="115"/>
    </location>
</feature>
<proteinExistence type="predicted"/>
<dbReference type="SUPFAM" id="SSF103473">
    <property type="entry name" value="MFS general substrate transporter"/>
    <property type="match status" value="1"/>
</dbReference>
<feature type="transmembrane region" description="Helical" evidence="6">
    <location>
        <begin position="223"/>
        <end position="243"/>
    </location>
</feature>
<feature type="transmembrane region" description="Helical" evidence="6">
    <location>
        <begin position="255"/>
        <end position="274"/>
    </location>
</feature>
<name>A0AAF1BTG2_9STAP</name>
<feature type="transmembrane region" description="Helical" evidence="6">
    <location>
        <begin position="377"/>
        <end position="397"/>
    </location>
</feature>
<sequence>MIKNKDFNILLVGRLIANFGDSLYSIATMLLVYSMTGSALYTGLALFITSSAAIIQVLFSPLLDQINLKRYLIGSQFIQAILLILIPLLNHLELLKVSYIFIIMFVISLINQIIYPAQVSILPKLLNEEELVKANSLFTAAYQGSDALFNAIAGLLITIFGIFTMYYINSATFLINTIVFILLSSLISKLNQNIKTSSKSNRFKLVNHFKQLKNGLSLWKEETLFPLLVGVIFINFASTGIFANLPVFAINEIHYSFLLSTMGFGVLIGAIIAGKKKSQSILLGHFYIIGIMSIGILWFAMTFISGNSQINIITSLILFFIGWLIVGVLNVFSQTIVQLIVAPEKVGVAMGSMIGISTTLAPLGALTGGIIGNYFGVKIAMATFSMLFVLVAMYWIFNTSIRKLESITNMIQKRSEVL</sequence>
<comment type="subcellular location">
    <subcellularLocation>
        <location evidence="1">Cell membrane</location>
        <topology evidence="1">Multi-pass membrane protein</topology>
    </subcellularLocation>
</comment>
<dbReference type="CDD" id="cd06173">
    <property type="entry name" value="MFS_MefA_like"/>
    <property type="match status" value="1"/>
</dbReference>
<feature type="transmembrane region" description="Helical" evidence="6">
    <location>
        <begin position="286"/>
        <end position="304"/>
    </location>
</feature>
<dbReference type="AlphaFoldDB" id="A0AAF1BTG2"/>
<feature type="transmembrane region" description="Helical" evidence="6">
    <location>
        <begin position="353"/>
        <end position="371"/>
    </location>
</feature>
<feature type="transmembrane region" description="Helical" evidence="6">
    <location>
        <begin position="39"/>
        <end position="59"/>
    </location>
</feature>
<dbReference type="PANTHER" id="PTHR23513">
    <property type="entry name" value="INTEGRAL MEMBRANE EFFLUX PROTEIN-RELATED"/>
    <property type="match status" value="1"/>
</dbReference>
<dbReference type="Proteomes" id="UP000243626">
    <property type="component" value="Chromosome"/>
</dbReference>
<dbReference type="KEGG" id="nmy:CJ229_004235"/>
<dbReference type="Pfam" id="PF07690">
    <property type="entry name" value="MFS_1"/>
    <property type="match status" value="1"/>
</dbReference>
<evidence type="ECO:0000256" key="2">
    <source>
        <dbReference type="ARBA" id="ARBA00022475"/>
    </source>
</evidence>
<dbReference type="RefSeq" id="WP_102167673.1">
    <property type="nucleotide sequence ID" value="NZ_CP136964.1"/>
</dbReference>
<dbReference type="GO" id="GO:0005886">
    <property type="term" value="C:plasma membrane"/>
    <property type="evidence" value="ECO:0007669"/>
    <property type="project" value="UniProtKB-SubCell"/>
</dbReference>
<feature type="transmembrane region" description="Helical" evidence="6">
    <location>
        <begin position="12"/>
        <end position="33"/>
    </location>
</feature>
<evidence type="ECO:0000256" key="4">
    <source>
        <dbReference type="ARBA" id="ARBA00022989"/>
    </source>
</evidence>
<dbReference type="EMBL" id="CP136964">
    <property type="protein sequence ID" value="WOS96922.1"/>
    <property type="molecule type" value="Genomic_DNA"/>
</dbReference>
<feature type="transmembrane region" description="Helical" evidence="6">
    <location>
        <begin position="71"/>
        <end position="91"/>
    </location>
</feature>
<reference evidence="8" key="1">
    <citation type="submission" date="2017-09" db="EMBL/GenBank/DDBJ databases">
        <title>Bacterial strain isolated from the female urinary microbiota.</title>
        <authorList>
            <person name="Thomas-White K."/>
            <person name="Kumar N."/>
            <person name="Forster S."/>
            <person name="Putonti C."/>
            <person name="Lawley T."/>
            <person name="Wolfe A.J."/>
        </authorList>
    </citation>
    <scope>NUCLEOTIDE SEQUENCE [LARGE SCALE GENOMIC DNA]</scope>
    <source>
        <strain evidence="8">UMB0959</strain>
    </source>
</reference>
<dbReference type="GO" id="GO:0022857">
    <property type="term" value="F:transmembrane transporter activity"/>
    <property type="evidence" value="ECO:0007669"/>
    <property type="project" value="InterPro"/>
</dbReference>
<keyword evidence="5 6" id="KW-0472">Membrane</keyword>
<keyword evidence="4 6" id="KW-1133">Transmembrane helix</keyword>
<accession>A0AAF1BTG2</accession>
<dbReference type="Gene3D" id="1.20.1250.20">
    <property type="entry name" value="MFS general substrate transporter like domains"/>
    <property type="match status" value="1"/>
</dbReference>
<keyword evidence="8" id="KW-1185">Reference proteome</keyword>
<feature type="transmembrane region" description="Helical" evidence="6">
    <location>
        <begin position="310"/>
        <end position="332"/>
    </location>
</feature>
<dbReference type="InterPro" id="IPR036259">
    <property type="entry name" value="MFS_trans_sf"/>
</dbReference>
<evidence type="ECO:0000256" key="1">
    <source>
        <dbReference type="ARBA" id="ARBA00004651"/>
    </source>
</evidence>
<feature type="transmembrane region" description="Helical" evidence="6">
    <location>
        <begin position="147"/>
        <end position="167"/>
    </location>
</feature>
<evidence type="ECO:0000313" key="7">
    <source>
        <dbReference type="EMBL" id="WOS96922.1"/>
    </source>
</evidence>
<dbReference type="InterPro" id="IPR011701">
    <property type="entry name" value="MFS"/>
</dbReference>
<keyword evidence="2" id="KW-1003">Cell membrane</keyword>
<gene>
    <name evidence="7" type="ORF">CJ229_004235</name>
</gene>
<dbReference type="PANTHER" id="PTHR23513:SF6">
    <property type="entry name" value="MAJOR FACILITATOR SUPERFAMILY ASSOCIATED DOMAIN-CONTAINING PROTEIN"/>
    <property type="match status" value="1"/>
</dbReference>
<organism evidence="7 8">
    <name type="scientific">Nosocomiicoccus massiliensis</name>
    <dbReference type="NCBI Taxonomy" id="1232430"/>
    <lineage>
        <taxon>Bacteria</taxon>
        <taxon>Bacillati</taxon>
        <taxon>Bacillota</taxon>
        <taxon>Bacilli</taxon>
        <taxon>Bacillales</taxon>
        <taxon>Staphylococcaceae</taxon>
        <taxon>Nosocomiicoccus</taxon>
    </lineage>
</organism>
<keyword evidence="3 6" id="KW-0812">Transmembrane</keyword>
<evidence type="ECO:0000256" key="3">
    <source>
        <dbReference type="ARBA" id="ARBA00022692"/>
    </source>
</evidence>
<evidence type="ECO:0000313" key="8">
    <source>
        <dbReference type="Proteomes" id="UP000243626"/>
    </source>
</evidence>
<protein>
    <submittedName>
        <fullName evidence="7">MFS transporter</fullName>
    </submittedName>
</protein>
<evidence type="ECO:0000256" key="6">
    <source>
        <dbReference type="SAM" id="Phobius"/>
    </source>
</evidence>